<gene>
    <name evidence="1" type="ORF">SDC9_169321</name>
</gene>
<organism evidence="1">
    <name type="scientific">bioreactor metagenome</name>
    <dbReference type="NCBI Taxonomy" id="1076179"/>
    <lineage>
        <taxon>unclassified sequences</taxon>
        <taxon>metagenomes</taxon>
        <taxon>ecological metagenomes</taxon>
    </lineage>
</organism>
<reference evidence="1" key="1">
    <citation type="submission" date="2019-08" db="EMBL/GenBank/DDBJ databases">
        <authorList>
            <person name="Kucharzyk K."/>
            <person name="Murdoch R.W."/>
            <person name="Higgins S."/>
            <person name="Loffler F."/>
        </authorList>
    </citation>
    <scope>NUCLEOTIDE SEQUENCE</scope>
</reference>
<dbReference type="EMBL" id="VSSQ01070050">
    <property type="protein sequence ID" value="MPN21939.1"/>
    <property type="molecule type" value="Genomic_DNA"/>
</dbReference>
<evidence type="ECO:0008006" key="2">
    <source>
        <dbReference type="Google" id="ProtNLM"/>
    </source>
</evidence>
<sequence>MKREIILMRHGRPNLAPGGKVSALDMRYWIEHYELSEIVEHPVPVASIGLAATAKVIISSNAPRALASVRALGLRPHLIDEIFGEAKLPHGRWRRPRFSPFTWAFFLRIAWLCGFSGGVESAREAKARANTAAQRLQLIANEGPVLLLGHGFMNRLIAKQLESAGWICRESSGTRYWSAAVYQMRLGERK</sequence>
<dbReference type="SUPFAM" id="SSF53254">
    <property type="entry name" value="Phosphoglycerate mutase-like"/>
    <property type="match status" value="1"/>
</dbReference>
<dbReference type="AlphaFoldDB" id="A0A645G825"/>
<proteinExistence type="predicted"/>
<dbReference type="Gene3D" id="3.40.50.1240">
    <property type="entry name" value="Phosphoglycerate mutase-like"/>
    <property type="match status" value="1"/>
</dbReference>
<name>A0A645G825_9ZZZZ</name>
<accession>A0A645G825</accession>
<comment type="caution">
    <text evidence="1">The sequence shown here is derived from an EMBL/GenBank/DDBJ whole genome shotgun (WGS) entry which is preliminary data.</text>
</comment>
<protein>
    <recommendedName>
        <fullName evidence="2">Histidine phosphatase family protein</fullName>
    </recommendedName>
</protein>
<dbReference type="InterPro" id="IPR029033">
    <property type="entry name" value="His_PPase_superfam"/>
</dbReference>
<evidence type="ECO:0000313" key="1">
    <source>
        <dbReference type="EMBL" id="MPN21939.1"/>
    </source>
</evidence>